<proteinExistence type="predicted"/>
<protein>
    <recommendedName>
        <fullName evidence="3">VapB-type antitoxin</fullName>
    </recommendedName>
</protein>
<keyword evidence="2" id="KW-1185">Reference proteome</keyword>
<accession>A0ABD4Z551</accession>
<evidence type="ECO:0008006" key="3">
    <source>
        <dbReference type="Google" id="ProtNLM"/>
    </source>
</evidence>
<sequence>MSVCKKYVVRVGEKEIEIDEKVVKILNIYVRTEMNLEKLAEELGLDGWAEAYEFVKKIPAWIAWTPSILWQREMEKCEKASEVKIVKI</sequence>
<dbReference type="AlphaFoldDB" id="A0ABD4Z551"/>
<reference evidence="1 2" key="1">
    <citation type="submission" date="2023-05" db="EMBL/GenBank/DDBJ databases">
        <title>A new hyperthermophilic archaea 'Ignisphaera cupida' sp. nov. and description of the family 'Ignisphaeraceae' fam. nov.</title>
        <authorList>
            <person name="Podosokorskaya O.A."/>
            <person name="Elcheninov A.G."/>
            <person name="Klukina A."/>
            <person name="Merkel A.Y."/>
        </authorList>
    </citation>
    <scope>NUCLEOTIDE SEQUENCE [LARGE SCALE GENOMIC DNA]</scope>
    <source>
        <strain evidence="1 2">4213-co</strain>
    </source>
</reference>
<dbReference type="Proteomes" id="UP001529235">
    <property type="component" value="Unassembled WGS sequence"/>
</dbReference>
<evidence type="ECO:0000313" key="2">
    <source>
        <dbReference type="Proteomes" id="UP001529235"/>
    </source>
</evidence>
<dbReference type="RefSeq" id="WP_285273248.1">
    <property type="nucleotide sequence ID" value="NZ_JASNVW010000001.1"/>
</dbReference>
<organism evidence="1 2">
    <name type="scientific">Ignisphaera cupida</name>
    <dbReference type="NCBI Taxonomy" id="3050454"/>
    <lineage>
        <taxon>Archaea</taxon>
        <taxon>Thermoproteota</taxon>
        <taxon>Thermoprotei</taxon>
        <taxon>Desulfurococcales</taxon>
        <taxon>Desulfurococcaceae</taxon>
        <taxon>Ignisphaera</taxon>
    </lineage>
</organism>
<dbReference type="EMBL" id="JASNVW010000001">
    <property type="protein sequence ID" value="MDK6028280.1"/>
    <property type="molecule type" value="Genomic_DNA"/>
</dbReference>
<gene>
    <name evidence="1" type="ORF">QPL79_02740</name>
</gene>
<comment type="caution">
    <text evidence="1">The sequence shown here is derived from an EMBL/GenBank/DDBJ whole genome shotgun (WGS) entry which is preliminary data.</text>
</comment>
<evidence type="ECO:0000313" key="1">
    <source>
        <dbReference type="EMBL" id="MDK6028280.1"/>
    </source>
</evidence>
<name>A0ABD4Z551_9CREN</name>